<dbReference type="Pfam" id="PF19031">
    <property type="entry name" value="Intu_longin_1"/>
    <property type="match status" value="1"/>
</dbReference>
<evidence type="ECO:0000256" key="2">
    <source>
        <dbReference type="SAM" id="MobiDB-lite"/>
    </source>
</evidence>
<feature type="compositionally biased region" description="Low complexity" evidence="2">
    <location>
        <begin position="183"/>
        <end position="196"/>
    </location>
</feature>
<feature type="region of interest" description="Disordered" evidence="2">
    <location>
        <begin position="175"/>
        <end position="251"/>
    </location>
</feature>
<dbReference type="PANTHER" id="PTHR13056">
    <property type="entry name" value="VACUOLAR FUSION PROTEIN CCZ1 HOMOLOG-RELATED"/>
    <property type="match status" value="1"/>
</dbReference>
<dbReference type="OMA" id="ACANSHH"/>
<feature type="compositionally biased region" description="Polar residues" evidence="2">
    <location>
        <begin position="214"/>
        <end position="224"/>
    </location>
</feature>
<dbReference type="InterPro" id="IPR043987">
    <property type="entry name" value="CCZ1/INTU/HSP4_longin_1"/>
</dbReference>
<evidence type="ECO:0000313" key="5">
    <source>
        <dbReference type="Proteomes" id="UP000051952"/>
    </source>
</evidence>
<proteinExistence type="inferred from homology"/>
<dbReference type="Proteomes" id="UP000051952">
    <property type="component" value="Unassembled WGS sequence"/>
</dbReference>
<dbReference type="GO" id="GO:0016192">
    <property type="term" value="P:vesicle-mediated transport"/>
    <property type="evidence" value="ECO:0007669"/>
    <property type="project" value="InterPro"/>
</dbReference>
<accession>A0A0S4JMT8</accession>
<organism evidence="4 5">
    <name type="scientific">Bodo saltans</name>
    <name type="common">Flagellated protozoan</name>
    <dbReference type="NCBI Taxonomy" id="75058"/>
    <lineage>
        <taxon>Eukaryota</taxon>
        <taxon>Discoba</taxon>
        <taxon>Euglenozoa</taxon>
        <taxon>Kinetoplastea</taxon>
        <taxon>Metakinetoplastina</taxon>
        <taxon>Eubodonida</taxon>
        <taxon>Bodonidae</taxon>
        <taxon>Bodo</taxon>
    </lineage>
</organism>
<gene>
    <name evidence="4" type="ORF">BSAL_32220</name>
</gene>
<feature type="domain" description="CCZ1/INTU/HSP4 first Longin" evidence="3">
    <location>
        <begin position="27"/>
        <end position="116"/>
    </location>
</feature>
<feature type="compositionally biased region" description="Low complexity" evidence="2">
    <location>
        <begin position="385"/>
        <end position="394"/>
    </location>
</feature>
<dbReference type="VEuPathDB" id="TriTrypDB:BSAL_32220"/>
<dbReference type="AlphaFoldDB" id="A0A0S4JMT8"/>
<feature type="region of interest" description="Disordered" evidence="2">
    <location>
        <begin position="314"/>
        <end position="405"/>
    </location>
</feature>
<dbReference type="GO" id="GO:0035658">
    <property type="term" value="C:Mon1-Ccz1 complex"/>
    <property type="evidence" value="ECO:0007669"/>
    <property type="project" value="InterPro"/>
</dbReference>
<feature type="region of interest" description="Disordered" evidence="2">
    <location>
        <begin position="472"/>
        <end position="494"/>
    </location>
</feature>
<evidence type="ECO:0000313" key="4">
    <source>
        <dbReference type="EMBL" id="CUG91464.1"/>
    </source>
</evidence>
<feature type="region of interest" description="Disordered" evidence="2">
    <location>
        <begin position="570"/>
        <end position="589"/>
    </location>
</feature>
<dbReference type="PANTHER" id="PTHR13056:SF0">
    <property type="entry name" value="VACUOLAR FUSION PROTEIN CCZ1 HOMOLOG-RELATED"/>
    <property type="match status" value="1"/>
</dbReference>
<dbReference type="InterPro" id="IPR013176">
    <property type="entry name" value="Ccz1"/>
</dbReference>
<name>A0A0S4JMT8_BODSA</name>
<evidence type="ECO:0000256" key="1">
    <source>
        <dbReference type="ARBA" id="ARBA00005352"/>
    </source>
</evidence>
<keyword evidence="5" id="KW-1185">Reference proteome</keyword>
<dbReference type="EMBL" id="CYKH01001929">
    <property type="protein sequence ID" value="CUG91464.1"/>
    <property type="molecule type" value="Genomic_DNA"/>
</dbReference>
<feature type="compositionally biased region" description="Low complexity" evidence="2">
    <location>
        <begin position="677"/>
        <end position="694"/>
    </location>
</feature>
<evidence type="ECO:0000259" key="3">
    <source>
        <dbReference type="Pfam" id="PF19031"/>
    </source>
</evidence>
<reference evidence="5" key="1">
    <citation type="submission" date="2015-09" db="EMBL/GenBank/DDBJ databases">
        <authorList>
            <consortium name="Pathogen Informatics"/>
        </authorList>
    </citation>
    <scope>NUCLEOTIDE SEQUENCE [LARGE SCALE GENOMIC DNA]</scope>
    <source>
        <strain evidence="5">Lake Konstanz</strain>
    </source>
</reference>
<sequence length="792" mass="85320">MSAPSTPNSARASSRKTSTLPACCFRSLVIYNPNLSQGKEERAMDNILFFYPPTVHPNQQMNHIGMCIAVMCFTERFQNKLTPSIQTDEIRTDHRCITVFSPAPDYYMALEADELYDSTIVTPLLRKAFAAFVVRHGVKLFCDPTRSDESQAVMKSFFTNYCRFMETSVMNMNISPDGSVKPSSAAANSGSGTTPRSGGGLSPRGTPVSASEYDPSSPNASAVRTSRRLTADDSFARQGAGSPNSSNINNMRRSRWEAEALSESLLHSPLRLQSTTTYQFQTCSSIVAQYLSMITAQCPKSSDAFLATWRGDNDTNSNNSFGTTVATSGSLQPAPPPDHSPSSTTQDVDSDGDERRHPAGGGGVKMNSVSVPRLEFPSDPPAPAPHSSSSPAASPHHHHQNLHSQQGGACSIDKCMWSGIRCLLLRREDRRLLMSTCGDFLASHLAYLSMIEPDLSSFILKGEAFPTEEELFGTTHEQHQQATSSSSPSPPPVTSSVTKDALCCVHSVDDVMVFLLVEDSVHEQLFAAVDMVASQLARELSEWLRCGTCTLLRQSAPSATSLLSLVAKASASSSGGGGGDKSPRRQKKSFIGGGISADRTLTLQQPQHFGTPSSSTMTAALREGASWVCWNNNVVHGAVLAHYPPLVQWTLGSLLREAIASATSANLRRRQDPFHNSSSVPPSSVVASRTPTTTSGGGDAKYSVVAKKAWLAVIEAQSQGGREFVECWVPLGADGWLFVCQRNGRVVGIPYYSTSPGNGLTYLYECFAMAEKTVQKLFHGAHFLAPPDVSSA</sequence>
<feature type="compositionally biased region" description="Low complexity" evidence="2">
    <location>
        <begin position="242"/>
        <end position="251"/>
    </location>
</feature>
<dbReference type="OrthoDB" id="240546at2759"/>
<feature type="compositionally biased region" description="Polar residues" evidence="2">
    <location>
        <begin position="314"/>
        <end position="331"/>
    </location>
</feature>
<comment type="similarity">
    <text evidence="1">Belongs to the CCZ1 family.</text>
</comment>
<protein>
    <recommendedName>
        <fullName evidence="3">CCZ1/INTU/HSP4 first Longin domain-containing protein</fullName>
    </recommendedName>
</protein>
<feature type="region of interest" description="Disordered" evidence="2">
    <location>
        <begin position="670"/>
        <end position="698"/>
    </location>
</feature>